<organism evidence="1 2">
    <name type="scientific">Segatella salivae F0493</name>
    <dbReference type="NCBI Taxonomy" id="1395125"/>
    <lineage>
        <taxon>Bacteria</taxon>
        <taxon>Pseudomonadati</taxon>
        <taxon>Bacteroidota</taxon>
        <taxon>Bacteroidia</taxon>
        <taxon>Bacteroidales</taxon>
        <taxon>Prevotellaceae</taxon>
        <taxon>Segatella</taxon>
    </lineage>
</organism>
<gene>
    <name evidence="1" type="ORF">HMPREF9145_0842</name>
</gene>
<dbReference type="EMBL" id="AWGW01000025">
    <property type="protein sequence ID" value="ERJ99567.1"/>
    <property type="molecule type" value="Genomic_DNA"/>
</dbReference>
<accession>U2L4Z3</accession>
<evidence type="ECO:0000313" key="1">
    <source>
        <dbReference type="EMBL" id="ERJ99567.1"/>
    </source>
</evidence>
<dbReference type="RefSeq" id="WP_021825833.1">
    <property type="nucleotide sequence ID" value="NZ_AWGW01000025.1"/>
</dbReference>
<protein>
    <submittedName>
        <fullName evidence="1">Uncharacterized protein</fullName>
    </submittedName>
</protein>
<name>U2L4Z3_9BACT</name>
<evidence type="ECO:0000313" key="2">
    <source>
        <dbReference type="Proteomes" id="UP000017023"/>
    </source>
</evidence>
<dbReference type="GeneID" id="78498274"/>
<dbReference type="Proteomes" id="UP000017023">
    <property type="component" value="Unassembled WGS sequence"/>
</dbReference>
<comment type="caution">
    <text evidence="1">The sequence shown here is derived from an EMBL/GenBank/DDBJ whole genome shotgun (WGS) entry which is preliminary data.</text>
</comment>
<dbReference type="PATRIC" id="fig|1395125.3.peg.1752"/>
<sequence>MNEKECMFETMKSEILAILALPPSAGYTWKGTTTDLLEVINAVVMRYELIDDTGQCYTFGRLTHDICLRLNRREPHNPRAYLAKARLRKNLRRPPLMLRYEAALHHTASPLFNQIVKK</sequence>
<proteinExistence type="predicted"/>
<reference evidence="1 2" key="1">
    <citation type="submission" date="2013-08" db="EMBL/GenBank/DDBJ databases">
        <authorList>
            <person name="Durkin A.S."/>
            <person name="Haft D.R."/>
            <person name="McCorrison J."/>
            <person name="Torralba M."/>
            <person name="Gillis M."/>
            <person name="Haft D.H."/>
            <person name="Methe B."/>
            <person name="Sutton G."/>
            <person name="Nelson K.E."/>
        </authorList>
    </citation>
    <scope>NUCLEOTIDE SEQUENCE [LARGE SCALE GENOMIC DNA]</scope>
    <source>
        <strain evidence="1 2">F0493</strain>
    </source>
</reference>
<dbReference type="AlphaFoldDB" id="U2L4Z3"/>